<dbReference type="GO" id="GO:0000155">
    <property type="term" value="F:phosphorelay sensor kinase activity"/>
    <property type="evidence" value="ECO:0007669"/>
    <property type="project" value="InterPro"/>
</dbReference>
<dbReference type="PROSITE" id="PS50109">
    <property type="entry name" value="HIS_KIN"/>
    <property type="match status" value="1"/>
</dbReference>
<feature type="transmembrane region" description="Helical" evidence="20">
    <location>
        <begin position="54"/>
        <end position="73"/>
    </location>
</feature>
<dbReference type="eggNOG" id="COG4585">
    <property type="taxonomic scope" value="Bacteria"/>
</dbReference>
<evidence type="ECO:0000256" key="2">
    <source>
        <dbReference type="ARBA" id="ARBA00001966"/>
    </source>
</evidence>
<keyword evidence="6" id="KW-0004">4Fe-4S</keyword>
<dbReference type="GO" id="GO:0005524">
    <property type="term" value="F:ATP binding"/>
    <property type="evidence" value="ECO:0007669"/>
    <property type="project" value="UniProtKB-KW"/>
</dbReference>
<gene>
    <name evidence="22" type="ORF">RradSPS_2913</name>
    <name evidence="23" type="ORF">SIL72_14495</name>
</gene>
<evidence type="ECO:0000313" key="22">
    <source>
        <dbReference type="EMBL" id="AHY48196.1"/>
    </source>
</evidence>
<dbReference type="GO" id="GO:0046872">
    <property type="term" value="F:metal ion binding"/>
    <property type="evidence" value="ECO:0007669"/>
    <property type="project" value="UniProtKB-KW"/>
</dbReference>
<evidence type="ECO:0000256" key="13">
    <source>
        <dbReference type="ARBA" id="ARBA00022840"/>
    </source>
</evidence>
<evidence type="ECO:0000256" key="4">
    <source>
        <dbReference type="ARBA" id="ARBA00012438"/>
    </source>
</evidence>
<keyword evidence="22" id="KW-0614">Plasmid</keyword>
<evidence type="ECO:0000256" key="17">
    <source>
        <dbReference type="ARBA" id="ARBA00024827"/>
    </source>
</evidence>
<comment type="cofactor">
    <cofactor evidence="2">
        <name>[4Fe-4S] cluster</name>
        <dbReference type="ChEBI" id="CHEBI:49883"/>
    </cofactor>
</comment>
<evidence type="ECO:0000256" key="7">
    <source>
        <dbReference type="ARBA" id="ARBA00022490"/>
    </source>
</evidence>
<evidence type="ECO:0000256" key="8">
    <source>
        <dbReference type="ARBA" id="ARBA00022553"/>
    </source>
</evidence>
<evidence type="ECO:0000256" key="16">
    <source>
        <dbReference type="ARBA" id="ARBA00023014"/>
    </source>
</evidence>
<feature type="transmembrane region" description="Helical" evidence="20">
    <location>
        <begin position="93"/>
        <end position="114"/>
    </location>
</feature>
<dbReference type="OrthoDB" id="227596at2"/>
<geneLocation type="plasmid" evidence="22">
    <name>1</name>
</geneLocation>
<evidence type="ECO:0000256" key="20">
    <source>
        <dbReference type="SAM" id="Phobius"/>
    </source>
</evidence>
<name>A0A023X7K9_RUBRA</name>
<proteinExistence type="predicted"/>
<evidence type="ECO:0000256" key="19">
    <source>
        <dbReference type="SAM" id="Coils"/>
    </source>
</evidence>
<keyword evidence="20" id="KW-0472">Membrane</keyword>
<dbReference type="InterPro" id="IPR050482">
    <property type="entry name" value="Sensor_HK_TwoCompSys"/>
</dbReference>
<comment type="catalytic activity">
    <reaction evidence="1">
        <text>ATP + protein L-histidine = ADP + protein N-phospho-L-histidine.</text>
        <dbReference type="EC" id="2.7.13.3"/>
    </reaction>
</comment>
<evidence type="ECO:0000256" key="9">
    <source>
        <dbReference type="ARBA" id="ARBA00022679"/>
    </source>
</evidence>
<keyword evidence="16" id="KW-0411">Iron-sulfur</keyword>
<dbReference type="GO" id="GO:0016020">
    <property type="term" value="C:membrane"/>
    <property type="evidence" value="ECO:0007669"/>
    <property type="project" value="InterPro"/>
</dbReference>
<dbReference type="Gene3D" id="1.20.5.1930">
    <property type="match status" value="1"/>
</dbReference>
<evidence type="ECO:0000256" key="11">
    <source>
        <dbReference type="ARBA" id="ARBA00022741"/>
    </source>
</evidence>
<dbReference type="Gene3D" id="3.30.565.10">
    <property type="entry name" value="Histidine kinase-like ATPase, C-terminal domain"/>
    <property type="match status" value="1"/>
</dbReference>
<feature type="transmembrane region" description="Helical" evidence="20">
    <location>
        <begin position="159"/>
        <end position="178"/>
    </location>
</feature>
<evidence type="ECO:0000256" key="6">
    <source>
        <dbReference type="ARBA" id="ARBA00022485"/>
    </source>
</evidence>
<keyword evidence="20" id="KW-1133">Transmembrane helix</keyword>
<comment type="subcellular location">
    <subcellularLocation>
        <location evidence="3">Cytoplasm</location>
    </subcellularLocation>
</comment>
<dbReference type="InterPro" id="IPR004358">
    <property type="entry name" value="Sig_transdc_His_kin-like_C"/>
</dbReference>
<organism evidence="22 24">
    <name type="scientific">Rubrobacter radiotolerans</name>
    <name type="common">Arthrobacter radiotolerans</name>
    <dbReference type="NCBI Taxonomy" id="42256"/>
    <lineage>
        <taxon>Bacteria</taxon>
        <taxon>Bacillati</taxon>
        <taxon>Actinomycetota</taxon>
        <taxon>Rubrobacteria</taxon>
        <taxon>Rubrobacterales</taxon>
        <taxon>Rubrobacteraceae</taxon>
        <taxon>Rubrobacter</taxon>
    </lineage>
</organism>
<evidence type="ECO:0000256" key="10">
    <source>
        <dbReference type="ARBA" id="ARBA00022723"/>
    </source>
</evidence>
<dbReference type="GO" id="GO:0005737">
    <property type="term" value="C:cytoplasm"/>
    <property type="evidence" value="ECO:0007669"/>
    <property type="project" value="UniProtKB-SubCell"/>
</dbReference>
<dbReference type="InterPro" id="IPR005467">
    <property type="entry name" value="His_kinase_dom"/>
</dbReference>
<keyword evidence="13" id="KW-0067">ATP-binding</keyword>
<dbReference type="CDD" id="cd16917">
    <property type="entry name" value="HATPase_UhpB-NarQ-NarX-like"/>
    <property type="match status" value="1"/>
</dbReference>
<evidence type="ECO:0000259" key="21">
    <source>
        <dbReference type="PROSITE" id="PS50109"/>
    </source>
</evidence>
<dbReference type="PRINTS" id="PR00344">
    <property type="entry name" value="BCTRLSENSOR"/>
</dbReference>
<evidence type="ECO:0000256" key="3">
    <source>
        <dbReference type="ARBA" id="ARBA00004496"/>
    </source>
</evidence>
<dbReference type="PANTHER" id="PTHR24421">
    <property type="entry name" value="NITRATE/NITRITE SENSOR PROTEIN NARX-RELATED"/>
    <property type="match status" value="1"/>
</dbReference>
<dbReference type="RefSeq" id="WP_051590031.1">
    <property type="nucleotide sequence ID" value="NZ_CP007515.1"/>
</dbReference>
<dbReference type="SMART" id="SM00387">
    <property type="entry name" value="HATPase_c"/>
    <property type="match status" value="1"/>
</dbReference>
<protein>
    <recommendedName>
        <fullName evidence="5">Oxygen sensor histidine kinase NreB</fullName>
        <ecNumber evidence="4">2.7.13.3</ecNumber>
    </recommendedName>
    <alternativeName>
        <fullName evidence="18">Nitrogen regulation protein B</fullName>
    </alternativeName>
</protein>
<dbReference type="Proteomes" id="UP001281130">
    <property type="component" value="Unassembled WGS sequence"/>
</dbReference>
<keyword evidence="10" id="KW-0479">Metal-binding</keyword>
<evidence type="ECO:0000256" key="14">
    <source>
        <dbReference type="ARBA" id="ARBA00023004"/>
    </source>
</evidence>
<dbReference type="SUPFAM" id="SSF55874">
    <property type="entry name" value="ATPase domain of HSP90 chaperone/DNA topoisomerase II/histidine kinase"/>
    <property type="match status" value="1"/>
</dbReference>
<evidence type="ECO:0000256" key="1">
    <source>
        <dbReference type="ARBA" id="ARBA00000085"/>
    </source>
</evidence>
<keyword evidence="14" id="KW-0408">Iron</keyword>
<keyword evidence="19" id="KW-0175">Coiled coil</keyword>
<keyword evidence="12 22" id="KW-0418">Kinase</keyword>
<dbReference type="EC" id="2.7.13.3" evidence="4"/>
<evidence type="ECO:0000256" key="12">
    <source>
        <dbReference type="ARBA" id="ARBA00022777"/>
    </source>
</evidence>
<dbReference type="Proteomes" id="UP000025229">
    <property type="component" value="Plasmid 1"/>
</dbReference>
<dbReference type="PANTHER" id="PTHR24421:SF10">
    <property type="entry name" value="NITRATE_NITRITE SENSOR PROTEIN NARQ"/>
    <property type="match status" value="1"/>
</dbReference>
<feature type="domain" description="Histidine kinase" evidence="21">
    <location>
        <begin position="322"/>
        <end position="411"/>
    </location>
</feature>
<feature type="transmembrane region" description="Helical" evidence="20">
    <location>
        <begin position="126"/>
        <end position="144"/>
    </location>
</feature>
<keyword evidence="11" id="KW-0547">Nucleotide-binding</keyword>
<dbReference type="InterPro" id="IPR036890">
    <property type="entry name" value="HATPase_C_sf"/>
</dbReference>
<accession>A0A023X7K9</accession>
<feature type="coiled-coil region" evidence="19">
    <location>
        <begin position="181"/>
        <end position="208"/>
    </location>
</feature>
<dbReference type="AlphaFoldDB" id="A0A023X7K9"/>
<comment type="function">
    <text evidence="17">Member of the two-component regulatory system NreB/NreC involved in the control of dissimilatory nitrate/nitrite reduction in response to oxygen. NreB functions as a direct oxygen sensor histidine kinase which is autophosphorylated, in the absence of oxygen, probably at the conserved histidine residue, and transfers its phosphate group probably to a conserved aspartate residue of NreC. NreB/NreC activates the expression of the nitrate (narGHJI) and nitrite (nir) reductase operons, as well as the putative nitrate transporter gene narT.</text>
</comment>
<evidence type="ECO:0000313" key="23">
    <source>
        <dbReference type="EMBL" id="MDX5895234.1"/>
    </source>
</evidence>
<dbReference type="HOGENOM" id="CLU_000445_20_15_11"/>
<dbReference type="InterPro" id="IPR011712">
    <property type="entry name" value="Sig_transdc_His_kin_sub3_dim/P"/>
</dbReference>
<dbReference type="GO" id="GO:0051539">
    <property type="term" value="F:4 iron, 4 sulfur cluster binding"/>
    <property type="evidence" value="ECO:0007669"/>
    <property type="project" value="UniProtKB-KW"/>
</dbReference>
<keyword evidence="15" id="KW-0902">Two-component regulatory system</keyword>
<dbReference type="InterPro" id="IPR003594">
    <property type="entry name" value="HATPase_dom"/>
</dbReference>
<keyword evidence="9" id="KW-0808">Transferase</keyword>
<keyword evidence="7" id="KW-0963">Cytoplasm</keyword>
<sequence>MEKPSGNLIRRERIFPDLSEERYIDRFFSVLFWGYWAATYASFVLQYGEGERRVGFLVGTLAFALLALTWVLLPWNPRASRVRLLAVPAFPALSFAIVYATDFGLSVGLYSVALANSVFLFGFRRAIPYAALLLALIFADYLLTSPDGGSAEALERTAVWAPAFAFVIGICAVAQRAVRRFEESRSLLAKLESANDALRRSAERVRELAISEERTRIAREMHDSLGHHLTAVDLQLKAARRLQESEPEKAREAVARAEGAAAEAMREVRRAVRALRPLGLEERRGAGAMAALARGYGGTGVSVSFGVSGEERVLSAEAELLLYRALQEGLTNALKHSGAERVEARLVFSPRSVCLSVTDDGVGMDGGAPEGAGGFGLAGLKERVSGLGGTMMAGNREGGGFEMQVELPVSEQ</sequence>
<dbReference type="Pfam" id="PF02518">
    <property type="entry name" value="HATPase_c"/>
    <property type="match status" value="1"/>
</dbReference>
<reference evidence="22 24" key="1">
    <citation type="submission" date="2014-03" db="EMBL/GenBank/DDBJ databases">
        <title>Complete genome sequence of the Radio-Resistant Rubrobacter radiotolerans RSPS-4.</title>
        <authorList>
            <person name="Egas C.C."/>
            <person name="Barroso C.C."/>
            <person name="Froufe H.J.C."/>
            <person name="Pacheco J.J."/>
            <person name="Albuquerque L.L."/>
            <person name="da Costa M.M.S."/>
        </authorList>
    </citation>
    <scope>NUCLEOTIDE SEQUENCE [LARGE SCALE GENOMIC DNA]</scope>
    <source>
        <strain evidence="22 24">RSPS-4</strain>
        <plasmid evidence="22 24">1</plasmid>
    </source>
</reference>
<evidence type="ECO:0000256" key="18">
    <source>
        <dbReference type="ARBA" id="ARBA00030800"/>
    </source>
</evidence>
<feature type="transmembrane region" description="Helical" evidence="20">
    <location>
        <begin position="27"/>
        <end position="47"/>
    </location>
</feature>
<keyword evidence="24" id="KW-1185">Reference proteome</keyword>
<evidence type="ECO:0000256" key="15">
    <source>
        <dbReference type="ARBA" id="ARBA00023012"/>
    </source>
</evidence>
<keyword evidence="8" id="KW-0597">Phosphoprotein</keyword>
<evidence type="ECO:0000313" key="24">
    <source>
        <dbReference type="Proteomes" id="UP000025229"/>
    </source>
</evidence>
<dbReference type="KEGG" id="rrd:RradSPS_2913"/>
<reference evidence="23" key="2">
    <citation type="submission" date="2023-11" db="EMBL/GenBank/DDBJ databases">
        <title>MicrobeMod: A computational toolkit for identifying prokaryotic methylation and restriction-modification with nanopore sequencing.</title>
        <authorList>
            <person name="Crits-Christoph A."/>
            <person name="Kang S.C."/>
            <person name="Lee H."/>
            <person name="Ostrov N."/>
        </authorList>
    </citation>
    <scope>NUCLEOTIDE SEQUENCE</scope>
    <source>
        <strain evidence="23">ATCC 51242</strain>
    </source>
</reference>
<dbReference type="EMBL" id="JAWXXX010000002">
    <property type="protein sequence ID" value="MDX5895234.1"/>
    <property type="molecule type" value="Genomic_DNA"/>
</dbReference>
<dbReference type="EMBL" id="CP007515">
    <property type="protein sequence ID" value="AHY48196.1"/>
    <property type="molecule type" value="Genomic_DNA"/>
</dbReference>
<dbReference type="Pfam" id="PF07730">
    <property type="entry name" value="HisKA_3"/>
    <property type="match status" value="1"/>
</dbReference>
<keyword evidence="20" id="KW-0812">Transmembrane</keyword>
<evidence type="ECO:0000256" key="5">
    <source>
        <dbReference type="ARBA" id="ARBA00017322"/>
    </source>
</evidence>
<dbReference type="GO" id="GO:0046983">
    <property type="term" value="F:protein dimerization activity"/>
    <property type="evidence" value="ECO:0007669"/>
    <property type="project" value="InterPro"/>
</dbReference>